<organism evidence="12">
    <name type="scientific">Salpingoeca rosetta (strain ATCC 50818 / BSB-021)</name>
    <dbReference type="NCBI Taxonomy" id="946362"/>
    <lineage>
        <taxon>Eukaryota</taxon>
        <taxon>Choanoflagellata</taxon>
        <taxon>Craspedida</taxon>
        <taxon>Salpingoecidae</taxon>
        <taxon>Salpingoeca</taxon>
    </lineage>
</organism>
<evidence type="ECO:0000313" key="12">
    <source>
        <dbReference type="Proteomes" id="UP000007799"/>
    </source>
</evidence>
<dbReference type="OMA" id="NGYWYIT"/>
<dbReference type="SUPFAM" id="SSF50993">
    <property type="entry name" value="Peptidase/esterase 'gauge' domain"/>
    <property type="match status" value="1"/>
</dbReference>
<dbReference type="GO" id="GO:0006508">
    <property type="term" value="P:proteolysis"/>
    <property type="evidence" value="ECO:0007669"/>
    <property type="project" value="UniProtKB-KW"/>
</dbReference>
<dbReference type="EMBL" id="GL832981">
    <property type="protein sequence ID" value="EGD78211.1"/>
    <property type="molecule type" value="Genomic_DNA"/>
</dbReference>
<feature type="chain" id="PRO_5003291227" description="Prolyl endopeptidase" evidence="8">
    <location>
        <begin position="24"/>
        <end position="788"/>
    </location>
</feature>
<feature type="signal peptide" evidence="8">
    <location>
        <begin position="1"/>
        <end position="23"/>
    </location>
</feature>
<dbReference type="Gene3D" id="3.40.50.1820">
    <property type="entry name" value="alpha/beta hydrolase"/>
    <property type="match status" value="1"/>
</dbReference>
<feature type="domain" description="Peptidase S9 prolyl oligopeptidase catalytic" evidence="9">
    <location>
        <begin position="560"/>
        <end position="780"/>
    </location>
</feature>
<name>F2UM62_SALR5</name>
<feature type="region of interest" description="Disordered" evidence="7">
    <location>
        <begin position="414"/>
        <end position="439"/>
    </location>
</feature>
<keyword evidence="4 6" id="KW-0720">Serine protease</keyword>
<dbReference type="FunCoup" id="F2UM62">
    <property type="interactions" value="621"/>
</dbReference>
<dbReference type="KEGG" id="sre:PTSG_12836"/>
<dbReference type="InterPro" id="IPR029058">
    <property type="entry name" value="AB_hydrolase_fold"/>
</dbReference>
<keyword evidence="3 6" id="KW-0378">Hydrolase</keyword>
<dbReference type="RefSeq" id="XP_004989887.1">
    <property type="nucleotide sequence ID" value="XM_004989830.1"/>
</dbReference>
<dbReference type="AlphaFoldDB" id="F2UM62"/>
<evidence type="ECO:0000256" key="7">
    <source>
        <dbReference type="SAM" id="MobiDB-lite"/>
    </source>
</evidence>
<evidence type="ECO:0000256" key="4">
    <source>
        <dbReference type="ARBA" id="ARBA00022825"/>
    </source>
</evidence>
<dbReference type="GeneID" id="16070441"/>
<proteinExistence type="inferred from homology"/>
<dbReference type="Pfam" id="PF02897">
    <property type="entry name" value="Peptidase_S9_N"/>
    <property type="match status" value="1"/>
</dbReference>
<dbReference type="PANTHER" id="PTHR11757">
    <property type="entry name" value="PROTEASE FAMILY S9A OLIGOPEPTIDASE"/>
    <property type="match status" value="1"/>
</dbReference>
<evidence type="ECO:0000313" key="11">
    <source>
        <dbReference type="EMBL" id="EGD78211.1"/>
    </source>
</evidence>
<keyword evidence="12" id="KW-1185">Reference proteome</keyword>
<dbReference type="Gene3D" id="2.130.10.120">
    <property type="entry name" value="Prolyl oligopeptidase, N-terminal domain"/>
    <property type="match status" value="1"/>
</dbReference>
<accession>F2UM62</accession>
<evidence type="ECO:0000256" key="3">
    <source>
        <dbReference type="ARBA" id="ARBA00022801"/>
    </source>
</evidence>
<comment type="similarity">
    <text evidence="1 6">Belongs to the peptidase S9A family.</text>
</comment>
<evidence type="ECO:0000259" key="9">
    <source>
        <dbReference type="Pfam" id="PF00326"/>
    </source>
</evidence>
<dbReference type="ESTHER" id="sals5-f2um62">
    <property type="family name" value="S9N_PREPL_Peptidase_S9"/>
</dbReference>
<evidence type="ECO:0000256" key="2">
    <source>
        <dbReference type="ARBA" id="ARBA00022670"/>
    </source>
</evidence>
<dbReference type="InterPro" id="IPR002470">
    <property type="entry name" value="Peptidase_S9A"/>
</dbReference>
<dbReference type="Pfam" id="PF00326">
    <property type="entry name" value="Peptidase_S9"/>
    <property type="match status" value="1"/>
</dbReference>
<dbReference type="InParanoid" id="F2UM62"/>
<sequence>MLLRRGVQLSLCAAAAAVHMSAGSPINPNFPAYKGPRAARKPHAITVHGDKRIDYYYWLRDDDRKDSDVLGLCKAENEHMMESMAGTEELQKTLVAEMRSRIKEDDTSLPTRKKGFYYYSRTLENQQYPVVCRRRMRPEFRDVYSPEDTMDDTSCQAEEVLLDENADAKGKDYYVVRGIRPSPSHRYIAFGKDTNGSELYTIHFLDTQAKDSKAQPTYIKDSIPNTTGGVIWVGDSHVVYTTRDETKRPDKVWLHEVGGSGDDVLLYHESDPEFAVGAWLSRTERYVYISSSSAITSEVLVAPAHVNAAGTLDITSVMGRTKGVEYSVDDRGDMFFVVTNSNDAVNNRLIALKNVNPADKHEANTPLSKREGATTEELIGHRPHIKLEDVTLYRQHMVVSERRDGLPVISLHTFADDDDGHGDDGKRDTNSSSGGAGGAGVFKGDAVTVAMPEEAYVLWERGAEYNSNVLRYGYTSMTTPLSTFDLDMNSPHAQPVLKKQEPVLGGFDPSAYVSRRVYARSHDGTRVPISIVHRKDIGHGPHPTVLEGYGAYEISNDCYFSRNVLSLLDRGVVYAIAHVRGGGEMGRMWYEHGKYLHKKNTWLDFHACAQSLIDDKIADPDRLVAEGRSAGGLLIGAALNTAPKRSDGKPFYTAAFAGVPFVDVLTTMLDESIPLTAGEWEEWGDPRRPEYYEYMKSYSPVDNVAPENGPYPPIFIQAGLHDPRVQYWEPLKYAQVLRDAGAPSVICKIDMAAGHFSSSGRFDRLKDEALVYAFMLRALGLEDAQPKK</sequence>
<dbReference type="Proteomes" id="UP000007799">
    <property type="component" value="Unassembled WGS sequence"/>
</dbReference>
<dbReference type="EC" id="3.4.21.-" evidence="6"/>
<evidence type="ECO:0000256" key="6">
    <source>
        <dbReference type="RuleBase" id="RU368024"/>
    </source>
</evidence>
<dbReference type="GO" id="GO:0004252">
    <property type="term" value="F:serine-type endopeptidase activity"/>
    <property type="evidence" value="ECO:0007669"/>
    <property type="project" value="UniProtKB-UniRule"/>
</dbReference>
<dbReference type="InterPro" id="IPR051543">
    <property type="entry name" value="Serine_Peptidase_S9A"/>
</dbReference>
<evidence type="ECO:0000256" key="5">
    <source>
        <dbReference type="ARBA" id="ARBA00045448"/>
    </source>
</evidence>
<gene>
    <name evidence="11" type="ORF">PTSG_12836</name>
</gene>
<feature type="domain" description="Peptidase S9A N-terminal" evidence="10">
    <location>
        <begin position="36"/>
        <end position="496"/>
    </location>
</feature>
<dbReference type="InterPro" id="IPR001375">
    <property type="entry name" value="Peptidase_S9_cat"/>
</dbReference>
<keyword evidence="2 6" id="KW-0645">Protease</keyword>
<comment type="function">
    <text evidence="5">Serine peptidase whose precise substrate specificity remains unclear. Does not cleave peptides after a arginine or lysine residue. Regulates trans-Golgi network morphology and sorting by regulating the membrane binding of the AP-1 complex. May play a role in the regulation of synaptic vesicle exocytosis.</text>
</comment>
<protein>
    <recommendedName>
        <fullName evidence="6">Prolyl endopeptidase</fullName>
        <ecNumber evidence="6">3.4.21.-</ecNumber>
    </recommendedName>
</protein>
<evidence type="ECO:0000256" key="1">
    <source>
        <dbReference type="ARBA" id="ARBA00005228"/>
    </source>
</evidence>
<evidence type="ECO:0000256" key="8">
    <source>
        <dbReference type="SAM" id="SignalP"/>
    </source>
</evidence>
<dbReference type="OrthoDB" id="248387at2759"/>
<dbReference type="eggNOG" id="KOG2237">
    <property type="taxonomic scope" value="Eukaryota"/>
</dbReference>
<keyword evidence="8" id="KW-0732">Signal</keyword>
<reference evidence="11" key="1">
    <citation type="submission" date="2009-08" db="EMBL/GenBank/DDBJ databases">
        <title>Annotation of Salpingoeca rosetta.</title>
        <authorList>
            <consortium name="The Broad Institute Genome Sequencing Platform"/>
            <person name="Russ C."/>
            <person name="Cuomo C."/>
            <person name="Burger G."/>
            <person name="Gray M.W."/>
            <person name="Holland P.W.H."/>
            <person name="King N."/>
            <person name="Lang F.B.F."/>
            <person name="Roger A.J."/>
            <person name="Ruiz-Trillo I."/>
            <person name="Young S.K."/>
            <person name="Zeng Q."/>
            <person name="Gargeya S."/>
            <person name="Alvarado L."/>
            <person name="Berlin A."/>
            <person name="Chapman S.B."/>
            <person name="Chen Z."/>
            <person name="Freedman E."/>
            <person name="Gellesch M."/>
            <person name="Goldberg J."/>
            <person name="Griggs A."/>
            <person name="Gujja S."/>
            <person name="Heilman E."/>
            <person name="Heiman D."/>
            <person name="Howarth C."/>
            <person name="Mehta T."/>
            <person name="Neiman D."/>
            <person name="Pearson M."/>
            <person name="Roberts A."/>
            <person name="Saif S."/>
            <person name="Shea T."/>
            <person name="Shenoy N."/>
            <person name="Sisk P."/>
            <person name="Stolte C."/>
            <person name="Sykes S."/>
            <person name="White J."/>
            <person name="Yandava C."/>
            <person name="Haas B."/>
            <person name="Nusbaum C."/>
            <person name="Birren B."/>
        </authorList>
    </citation>
    <scope>NUCLEOTIDE SEQUENCE [LARGE SCALE GENOMIC DNA]</scope>
    <source>
        <strain evidence="11">ATCC 50818</strain>
    </source>
</reference>
<dbReference type="MEROPS" id="S09.010"/>
<evidence type="ECO:0000259" key="10">
    <source>
        <dbReference type="Pfam" id="PF02897"/>
    </source>
</evidence>
<dbReference type="InterPro" id="IPR023302">
    <property type="entry name" value="Pept_S9A_N"/>
</dbReference>
<dbReference type="PANTHER" id="PTHR11757:SF19">
    <property type="entry name" value="PROLYL ENDOPEPTIDASE-LIKE"/>
    <property type="match status" value="1"/>
</dbReference>
<dbReference type="PRINTS" id="PR00862">
    <property type="entry name" value="PROLIGOPTASE"/>
</dbReference>
<dbReference type="SUPFAM" id="SSF53474">
    <property type="entry name" value="alpha/beta-Hydrolases"/>
    <property type="match status" value="1"/>
</dbReference>